<evidence type="ECO:0000313" key="3">
    <source>
        <dbReference type="EMBL" id="ORW10587.1"/>
    </source>
</evidence>
<keyword evidence="4" id="KW-1185">Reference proteome</keyword>
<feature type="region of interest" description="Disordered" evidence="1">
    <location>
        <begin position="39"/>
        <end position="137"/>
    </location>
</feature>
<gene>
    <name evidence="3" type="ORF">AWC14_20035</name>
</gene>
<evidence type="ECO:0000313" key="4">
    <source>
        <dbReference type="Proteomes" id="UP000193487"/>
    </source>
</evidence>
<organism evidence="3 4">
    <name type="scientific">Mycobacterium kyorinense</name>
    <dbReference type="NCBI Taxonomy" id="487514"/>
    <lineage>
        <taxon>Bacteria</taxon>
        <taxon>Bacillati</taxon>
        <taxon>Actinomycetota</taxon>
        <taxon>Actinomycetes</taxon>
        <taxon>Mycobacteriales</taxon>
        <taxon>Mycobacteriaceae</taxon>
        <taxon>Mycobacterium</taxon>
    </lineage>
</organism>
<comment type="caution">
    <text evidence="3">The sequence shown here is derived from an EMBL/GenBank/DDBJ whole genome shotgun (WGS) entry which is preliminary data.</text>
</comment>
<feature type="region of interest" description="Disordered" evidence="1">
    <location>
        <begin position="336"/>
        <end position="362"/>
    </location>
</feature>
<reference evidence="3 4" key="1">
    <citation type="submission" date="2016-01" db="EMBL/GenBank/DDBJ databases">
        <title>The new phylogeny of the genus Mycobacterium.</title>
        <authorList>
            <person name="Tarcisio F."/>
            <person name="Conor M."/>
            <person name="Antonella G."/>
            <person name="Elisabetta G."/>
            <person name="Giulia F.S."/>
            <person name="Sara T."/>
            <person name="Anna F."/>
            <person name="Clotilde B."/>
            <person name="Roberto B."/>
            <person name="Veronica D.S."/>
            <person name="Fabio R."/>
            <person name="Monica P."/>
            <person name="Olivier J."/>
            <person name="Enrico T."/>
            <person name="Nicola S."/>
        </authorList>
    </citation>
    <scope>NUCLEOTIDE SEQUENCE [LARGE SCALE GENOMIC DNA]</scope>
    <source>
        <strain evidence="3 4">DSM 45166</strain>
    </source>
</reference>
<feature type="compositionally biased region" description="Low complexity" evidence="1">
    <location>
        <begin position="336"/>
        <end position="350"/>
    </location>
</feature>
<dbReference type="AlphaFoldDB" id="A0A1X1YHJ8"/>
<feature type="region of interest" description="Disordered" evidence="1">
    <location>
        <begin position="170"/>
        <end position="207"/>
    </location>
</feature>
<keyword evidence="2" id="KW-0812">Transmembrane</keyword>
<keyword evidence="2" id="KW-1133">Transmembrane helix</keyword>
<proteinExistence type="predicted"/>
<name>A0A1X1YHJ8_9MYCO</name>
<dbReference type="Proteomes" id="UP000193487">
    <property type="component" value="Unassembled WGS sequence"/>
</dbReference>
<sequence length="378" mass="38498">MAALMSEPVTDPAEYCKMTETWLSERDLRVCDGQIDPEAVYDGQIDPDVVYDECGSDEQAVPLDEPADLDKNHYPPASKPGGDSPPPGGGGDNPDLGRDSSDSDIDEAPAVAPSAAGDSTAAPTITHGSQQPSAIEAPPRFNKRIAAGFAGATVAATVIAAGALLAMRSQPHTTDPDHLAPPPARPPAAAAAPTTAATAQPAEATDPPIPYTATAVGCLPGSTAAQSAAGTDPTQAWVCVTGGNIGQYVRLDLGRTMVITAACVTPGWVGHDASGADQWHQHSVLTRVQWTFNDSPPTVVPKETNSVHGDACQPMPGHGVLASTVLMLVQGVGRAPADAAPTTSTPAGDDNPLGPILGSPADNSFATSSIKLFGHPPQ</sequence>
<dbReference type="EMBL" id="LQPE01000015">
    <property type="protein sequence ID" value="ORW10587.1"/>
    <property type="molecule type" value="Genomic_DNA"/>
</dbReference>
<protein>
    <recommendedName>
        <fullName evidence="5">F5/8 type C domain-containing protein</fullName>
    </recommendedName>
</protein>
<evidence type="ECO:0008006" key="5">
    <source>
        <dbReference type="Google" id="ProtNLM"/>
    </source>
</evidence>
<feature type="compositionally biased region" description="Polar residues" evidence="1">
    <location>
        <begin position="121"/>
        <end position="133"/>
    </location>
</feature>
<feature type="transmembrane region" description="Helical" evidence="2">
    <location>
        <begin position="145"/>
        <end position="167"/>
    </location>
</feature>
<keyword evidence="2" id="KW-0472">Membrane</keyword>
<feature type="compositionally biased region" description="Low complexity" evidence="1">
    <location>
        <begin position="187"/>
        <end position="206"/>
    </location>
</feature>
<accession>A0A1X1YHJ8</accession>
<evidence type="ECO:0000256" key="1">
    <source>
        <dbReference type="SAM" id="MobiDB-lite"/>
    </source>
</evidence>
<evidence type="ECO:0000256" key="2">
    <source>
        <dbReference type="SAM" id="Phobius"/>
    </source>
</evidence>